<evidence type="ECO:0000256" key="1">
    <source>
        <dbReference type="SAM" id="MobiDB-lite"/>
    </source>
</evidence>
<reference evidence="3 4" key="1">
    <citation type="submission" date="2022-05" db="EMBL/GenBank/DDBJ databases">
        <title>Chromosome-level reference genomes for two strains of Caenorhabditis briggsae: an improved platform for comparative genomics.</title>
        <authorList>
            <person name="Stevens L."/>
            <person name="Andersen E.C."/>
        </authorList>
    </citation>
    <scope>NUCLEOTIDE SEQUENCE [LARGE SCALE GENOMIC DNA]</scope>
    <source>
        <strain evidence="3">QX1410_ONT</strain>
        <tissue evidence="3">Whole-organism</tissue>
    </source>
</reference>
<feature type="transmembrane region" description="Helical" evidence="2">
    <location>
        <begin position="167"/>
        <end position="187"/>
    </location>
</feature>
<feature type="compositionally biased region" description="Basic and acidic residues" evidence="1">
    <location>
        <begin position="743"/>
        <end position="752"/>
    </location>
</feature>
<evidence type="ECO:0000313" key="4">
    <source>
        <dbReference type="Proteomes" id="UP000827892"/>
    </source>
</evidence>
<evidence type="ECO:0000313" key="3">
    <source>
        <dbReference type="EMBL" id="ULU05883.1"/>
    </source>
</evidence>
<evidence type="ECO:0000256" key="2">
    <source>
        <dbReference type="SAM" id="Phobius"/>
    </source>
</evidence>
<accession>A0AAE9DJ66</accession>
<dbReference type="AlphaFoldDB" id="A0AAE9DJ66"/>
<keyword evidence="2" id="KW-0472">Membrane</keyword>
<dbReference type="PANTHER" id="PTHR11238">
    <property type="entry name" value="PROMININ ISOFORM D-RELATED"/>
    <property type="match status" value="1"/>
</dbReference>
<gene>
    <name evidence="3" type="ORF">L3Y34_018065</name>
</gene>
<feature type="transmembrane region" description="Helical" evidence="2">
    <location>
        <begin position="26"/>
        <end position="43"/>
    </location>
</feature>
<keyword evidence="2" id="KW-0812">Transmembrane</keyword>
<dbReference type="Proteomes" id="UP000827892">
    <property type="component" value="Chromosome II"/>
</dbReference>
<feature type="transmembrane region" description="Helical" evidence="2">
    <location>
        <begin position="411"/>
        <end position="435"/>
    </location>
</feature>
<proteinExistence type="predicted"/>
<feature type="region of interest" description="Disordered" evidence="1">
    <location>
        <begin position="730"/>
        <end position="752"/>
    </location>
</feature>
<name>A0AAE9DJ66_CAEBR</name>
<dbReference type="EMBL" id="CP090892">
    <property type="protein sequence ID" value="ULU05883.1"/>
    <property type="molecule type" value="Genomic_DNA"/>
</dbReference>
<feature type="transmembrane region" description="Helical" evidence="2">
    <location>
        <begin position="447"/>
        <end position="476"/>
    </location>
</feature>
<feature type="transmembrane region" description="Helical" evidence="2">
    <location>
        <begin position="697"/>
        <end position="718"/>
    </location>
</feature>
<organism evidence="3 4">
    <name type="scientific">Caenorhabditis briggsae</name>
    <dbReference type="NCBI Taxonomy" id="6238"/>
    <lineage>
        <taxon>Eukaryota</taxon>
        <taxon>Metazoa</taxon>
        <taxon>Ecdysozoa</taxon>
        <taxon>Nematoda</taxon>
        <taxon>Chromadorea</taxon>
        <taxon>Rhabditida</taxon>
        <taxon>Rhabditina</taxon>
        <taxon>Rhabditomorpha</taxon>
        <taxon>Rhabditoidea</taxon>
        <taxon>Rhabditidae</taxon>
        <taxon>Peloderinae</taxon>
        <taxon>Caenorhabditis</taxon>
    </lineage>
</organism>
<sequence>MYKFHLFFFDNRDSFLKDLKAIDLRMIFRCIVHLVVFISAVTLSQQSTPPPEQCDFDSPAIKSMKPSFGGIDGFYNIAKGISDGLQNTPNSKTYNDLNNLIFRGGAVTYDQVITDMVVNQIGAIIFWSVGFVFVLAALVLGIATCIWQCCYSCVPKETSIRSEITGYVYAFLLFTVFSFTLTGLILFNVAESNLIDSVDDGMVYTNQISGDLNNVISNGGNQINCEVTETTTQTFTNMRTLIGGYSSNVVDGTQNEVGVTAVNNFDNVDFANKNQATEVAANALKASLANVHSNDQTCMSNKKTLEDQFQTVTVTLQSLTNIANEVRTSPDLIAINTQIDTIKNQIQKQADNASGSINTTQAQINDSMSSITNMLDNVQQTINSVINSLKSAHRDLVGSSAYSALKIGVRLVVTIPACIGCCFCILAFVAVVVSLRKQDGLAIKLSSAVLSAFYSTITISIILLLFSSLAFVLGWFTSAMCVPIFEDDNYQLFHLMNQTIAPVNGVGSPDVINIGNVLESCNDPSMTLYTAINGSTVISADSITSQLNLDQYRDQADDQIMQQQNLSFPMDPAWKQFITDLNTNTQAAKQAPLTSCGDNDAVDKYNAYIQTLDISNTKSEEFYNNMQTLSDQSPKTTTIAKQQNDNYFNSGDLQINQSISTLMTNLQTKVFMCRPLVDIYNNGGFVMCEQFGKPIQGLWAAIGLAGLFLFFLSILLLLTFRWLKTHSKETAGSGKDNLYGTDGTRKLGDQKKSKSSEEFDVFAKPVISSTSNTERRLPRVRPFDMDVVDPSEYGYQESTTASHMPRVQVLPDERHPNMSPNYYDTQEFGTRNTRFNDIDLFDYQSKNGSTQRGLRRM</sequence>
<dbReference type="PANTHER" id="PTHR11238:SF9">
    <property type="entry name" value="PROMININ, ISOFORM D"/>
    <property type="match status" value="1"/>
</dbReference>
<feature type="transmembrane region" description="Helical" evidence="2">
    <location>
        <begin position="124"/>
        <end position="147"/>
    </location>
</feature>
<keyword evidence="2" id="KW-1133">Transmembrane helix</keyword>
<protein>
    <submittedName>
        <fullName evidence="3">Uncharacterized protein</fullName>
    </submittedName>
</protein>